<protein>
    <submittedName>
        <fullName evidence="1">Uncharacterized protein</fullName>
    </submittedName>
</protein>
<gene>
    <name evidence="1" type="ORF">MERR_LOCUS24059</name>
</gene>
<accession>A0A6D2JHM3</accession>
<evidence type="ECO:0000313" key="1">
    <source>
        <dbReference type="EMBL" id="CAA7036824.1"/>
    </source>
</evidence>
<dbReference type="Proteomes" id="UP000467841">
    <property type="component" value="Unassembled WGS sequence"/>
</dbReference>
<organism evidence="1 2">
    <name type="scientific">Microthlaspi erraticum</name>
    <dbReference type="NCBI Taxonomy" id="1685480"/>
    <lineage>
        <taxon>Eukaryota</taxon>
        <taxon>Viridiplantae</taxon>
        <taxon>Streptophyta</taxon>
        <taxon>Embryophyta</taxon>
        <taxon>Tracheophyta</taxon>
        <taxon>Spermatophyta</taxon>
        <taxon>Magnoliopsida</taxon>
        <taxon>eudicotyledons</taxon>
        <taxon>Gunneridae</taxon>
        <taxon>Pentapetalae</taxon>
        <taxon>rosids</taxon>
        <taxon>malvids</taxon>
        <taxon>Brassicales</taxon>
        <taxon>Brassicaceae</taxon>
        <taxon>Coluteocarpeae</taxon>
        <taxon>Microthlaspi</taxon>
    </lineage>
</organism>
<dbReference type="AlphaFoldDB" id="A0A6D2JHM3"/>
<evidence type="ECO:0000313" key="2">
    <source>
        <dbReference type="Proteomes" id="UP000467841"/>
    </source>
</evidence>
<dbReference type="EMBL" id="CACVBM020001164">
    <property type="protein sequence ID" value="CAA7036824.1"/>
    <property type="molecule type" value="Genomic_DNA"/>
</dbReference>
<keyword evidence="2" id="KW-1185">Reference proteome</keyword>
<proteinExistence type="predicted"/>
<comment type="caution">
    <text evidence="1">The sequence shown here is derived from an EMBL/GenBank/DDBJ whole genome shotgun (WGS) entry which is preliminary data.</text>
</comment>
<reference evidence="1" key="1">
    <citation type="submission" date="2020-01" db="EMBL/GenBank/DDBJ databases">
        <authorList>
            <person name="Mishra B."/>
        </authorList>
    </citation>
    <scope>NUCLEOTIDE SEQUENCE [LARGE SCALE GENOMIC DNA]</scope>
</reference>
<name>A0A6D2JHM3_9BRAS</name>
<sequence>MRIKDQLSSANASDVSHFGFVGRTVASRTQRQSVQHEALMNKYGVKPDAETLDIANTAAIKKSITVSDEDILGRSS</sequence>